<accession>A0A975BFA4</accession>
<dbReference type="AlphaFoldDB" id="A0A975BFA4"/>
<protein>
    <submittedName>
        <fullName evidence="1">Uncharacterized protein</fullName>
    </submittedName>
</protein>
<gene>
    <name evidence="1" type="ORF">dnm_002420</name>
</gene>
<reference evidence="1" key="1">
    <citation type="journal article" date="2021" name="Microb. Physiol.">
        <title>Proteogenomic Insights into the Physiology of Marine, Sulfate-Reducing, Filamentous Desulfonema limicola and Desulfonema magnum.</title>
        <authorList>
            <person name="Schnaars V."/>
            <person name="Wohlbrand L."/>
            <person name="Scheve S."/>
            <person name="Hinrichs C."/>
            <person name="Reinhardt R."/>
            <person name="Rabus R."/>
        </authorList>
    </citation>
    <scope>NUCLEOTIDE SEQUENCE</scope>
    <source>
        <strain evidence="1">4be13</strain>
    </source>
</reference>
<dbReference type="EMBL" id="CP061800">
    <property type="protein sequence ID" value="QTA84248.1"/>
    <property type="molecule type" value="Genomic_DNA"/>
</dbReference>
<dbReference type="KEGG" id="dmm:dnm_002420"/>
<dbReference type="Proteomes" id="UP000663722">
    <property type="component" value="Chromosome"/>
</dbReference>
<evidence type="ECO:0000313" key="2">
    <source>
        <dbReference type="Proteomes" id="UP000663722"/>
    </source>
</evidence>
<proteinExistence type="predicted"/>
<evidence type="ECO:0000313" key="1">
    <source>
        <dbReference type="EMBL" id="QTA84248.1"/>
    </source>
</evidence>
<sequence>MRGQIQPGVREARFWQGMQGEQYLFIAHKGESQGCMTDHG</sequence>
<keyword evidence="2" id="KW-1185">Reference proteome</keyword>
<name>A0A975BFA4_9BACT</name>
<organism evidence="1 2">
    <name type="scientific">Desulfonema magnum</name>
    <dbReference type="NCBI Taxonomy" id="45655"/>
    <lineage>
        <taxon>Bacteria</taxon>
        <taxon>Pseudomonadati</taxon>
        <taxon>Thermodesulfobacteriota</taxon>
        <taxon>Desulfobacteria</taxon>
        <taxon>Desulfobacterales</taxon>
        <taxon>Desulfococcaceae</taxon>
        <taxon>Desulfonema</taxon>
    </lineage>
</organism>